<dbReference type="InterPro" id="IPR001087">
    <property type="entry name" value="GDSL"/>
</dbReference>
<dbReference type="InterPro" id="IPR036709">
    <property type="entry name" value="Autotransporte_beta_dom_sf"/>
</dbReference>
<feature type="active site" evidence="3">
    <location>
        <position position="320"/>
    </location>
</feature>
<dbReference type="GO" id="GO:0016788">
    <property type="term" value="F:hydrolase activity, acting on ester bonds"/>
    <property type="evidence" value="ECO:0007669"/>
    <property type="project" value="InterPro"/>
</dbReference>
<dbReference type="InterPro" id="IPR017186">
    <property type="entry name" value="Lipase_autotranspt_EstA"/>
</dbReference>
<name>A0A0T6DPF9_9GAMM</name>
<sequence length="650" mass="68519">MPRNTARSIVGHTNLKTFTKSMLAISLSVAGISHANAYDSVTFFGDSLTDGGYFSPLTQGAFGLEESSQFTTNPDNTWATSFAEQLGTTAVANTYNGSQTGNNYAIGGARAGVDVTAFGIPVASANSQVNNYIDNNQVDPNGLYVVWAGANDLLAAADPTNNAQATILGAVASQTKTINALKDNGAKYILVPNIPDIGLTPRIIAAQTAADAAVKKAIEDGESADVIANIPNQTIQAQSTGATSLYNQFMLSGVAATGANIIPLDMFSLLQQIASNPTAYGFTNMTTPACTENLVTDSSLFCGSSNLETPDANETYFFADGIHPTGQAHQMIADYANAVVTAPSLIGVLPHIATTTGLATNERLQSHVNQIQSSEQKPARTLWAVGEVANQDIAGFDGDNNTQVLLGVDFAHPNSANAVTGLYGNITQKDFENSDVGTGLSDIDLGEVGFGVYHSNKFGGLQINGAAGFGNMDVDVTRSVTLGSNQQQFKSNADGKRYYANVQAGYPLQVSNIAVTPYIGATASRVKIDGLKEKEMSGIAMQFDEQKYSTTYGKIGLKANHTLMENLNLFGDIHYQKQLSDNREAVTARLNTLSNISFETPMVETDDDNVAMTLGVSRNFGLLNANAGVTHSQGDDDDSTSLFIGLNGAF</sequence>
<dbReference type="Proteomes" id="UP000051202">
    <property type="component" value="Unassembled WGS sequence"/>
</dbReference>
<dbReference type="AlphaFoldDB" id="A0A0T6DPF9"/>
<organism evidence="5 6">
    <name type="scientific">Psychrobacter piscatorii</name>
    <dbReference type="NCBI Taxonomy" id="554343"/>
    <lineage>
        <taxon>Bacteria</taxon>
        <taxon>Pseudomonadati</taxon>
        <taxon>Pseudomonadota</taxon>
        <taxon>Gammaproteobacteria</taxon>
        <taxon>Moraxellales</taxon>
        <taxon>Moraxellaceae</taxon>
        <taxon>Psychrobacter</taxon>
    </lineage>
</organism>
<dbReference type="Gene3D" id="2.40.128.130">
    <property type="entry name" value="Autotransporter beta-domain"/>
    <property type="match status" value="1"/>
</dbReference>
<protein>
    <submittedName>
        <fullName evidence="5">Transporter</fullName>
    </submittedName>
</protein>
<dbReference type="Gene3D" id="3.40.50.1110">
    <property type="entry name" value="SGNH hydrolase"/>
    <property type="match status" value="1"/>
</dbReference>
<dbReference type="SMART" id="SM00869">
    <property type="entry name" value="Autotransporter"/>
    <property type="match status" value="1"/>
</dbReference>
<dbReference type="SUPFAM" id="SSF52266">
    <property type="entry name" value="SGNH hydrolase"/>
    <property type="match status" value="1"/>
</dbReference>
<evidence type="ECO:0000256" key="2">
    <source>
        <dbReference type="ARBA" id="ARBA00022729"/>
    </source>
</evidence>
<dbReference type="PROSITE" id="PS51208">
    <property type="entry name" value="AUTOTRANSPORTER"/>
    <property type="match status" value="1"/>
</dbReference>
<dbReference type="PANTHER" id="PTHR22835">
    <property type="entry name" value="ZINC FINGER FYVE DOMAIN CONTAINING PROTEIN"/>
    <property type="match status" value="1"/>
</dbReference>
<dbReference type="STRING" id="554343.AS194_10825"/>
<reference evidence="5 6" key="1">
    <citation type="submission" date="2015-11" db="EMBL/GenBank/DDBJ databases">
        <title>Permanent draft genome of Psychrobacter piscatorii LQ58.</title>
        <authorList>
            <person name="Zhou M."/>
            <person name="Dong B."/>
            <person name="Liu Q."/>
        </authorList>
    </citation>
    <scope>NUCLEOTIDE SEQUENCE [LARGE SCALE GENOMIC DNA]</scope>
    <source>
        <strain evidence="5 6">LQ58</strain>
    </source>
</reference>
<dbReference type="InterPro" id="IPR036514">
    <property type="entry name" value="SGNH_hydro_sf"/>
</dbReference>
<dbReference type="InterPro" id="IPR005546">
    <property type="entry name" value="Autotransporte_beta"/>
</dbReference>
<comment type="caution">
    <text evidence="5">The sequence shown here is derived from an EMBL/GenBank/DDBJ whole genome shotgun (WGS) entry which is preliminary data.</text>
</comment>
<keyword evidence="2" id="KW-0732">Signal</keyword>
<accession>A0A0T6DPF9</accession>
<dbReference type="CDD" id="cd01847">
    <property type="entry name" value="Triacylglycerol_lipase_like"/>
    <property type="match status" value="1"/>
</dbReference>
<proteinExistence type="inferred from homology"/>
<dbReference type="RefSeq" id="WP_058025382.1">
    <property type="nucleotide sequence ID" value="NZ_LNDJ01000092.1"/>
</dbReference>
<dbReference type="SUPFAM" id="SSF103515">
    <property type="entry name" value="Autotransporter"/>
    <property type="match status" value="1"/>
</dbReference>
<feature type="active site" evidence="3">
    <location>
        <position position="323"/>
    </location>
</feature>
<evidence type="ECO:0000313" key="6">
    <source>
        <dbReference type="Proteomes" id="UP000051202"/>
    </source>
</evidence>
<dbReference type="PIRSF" id="PIRSF037375">
    <property type="entry name" value="Autotrns_EstA"/>
    <property type="match status" value="1"/>
</dbReference>
<comment type="similarity">
    <text evidence="1">Belongs to the 'GDSL' lipolytic enzyme family.</text>
</comment>
<feature type="domain" description="Autotransporter" evidence="4">
    <location>
        <begin position="375"/>
        <end position="650"/>
    </location>
</feature>
<evidence type="ECO:0000256" key="3">
    <source>
        <dbReference type="PIRSR" id="PIRSR037375-1"/>
    </source>
</evidence>
<dbReference type="PANTHER" id="PTHR22835:SF659">
    <property type="entry name" value="GDSL LIPASE_ACYLHYDROLASE, PUTATIVE (AFU_ORTHOLOGUE AFUA_2G00510)-RELATED"/>
    <property type="match status" value="1"/>
</dbReference>
<gene>
    <name evidence="5" type="ORF">AS194_10825</name>
</gene>
<dbReference type="Pfam" id="PF03797">
    <property type="entry name" value="Autotransporter"/>
    <property type="match status" value="1"/>
</dbReference>
<feature type="active site" description="Nucleophile" evidence="3">
    <location>
        <position position="47"/>
    </location>
</feature>
<evidence type="ECO:0000259" key="4">
    <source>
        <dbReference type="PROSITE" id="PS51208"/>
    </source>
</evidence>
<dbReference type="Pfam" id="PF00657">
    <property type="entry name" value="Lipase_GDSL"/>
    <property type="match status" value="1"/>
</dbReference>
<keyword evidence="6" id="KW-1185">Reference proteome</keyword>
<dbReference type="EMBL" id="LNDJ01000092">
    <property type="protein sequence ID" value="KRU21829.1"/>
    <property type="molecule type" value="Genomic_DNA"/>
</dbReference>
<evidence type="ECO:0000256" key="1">
    <source>
        <dbReference type="ARBA" id="ARBA00008668"/>
    </source>
</evidence>
<evidence type="ECO:0000313" key="5">
    <source>
        <dbReference type="EMBL" id="KRU21829.1"/>
    </source>
</evidence>